<reference evidence="2 3" key="1">
    <citation type="submission" date="2023-02" db="EMBL/GenBank/DDBJ databases">
        <authorList>
            <person name="Mo P."/>
        </authorList>
    </citation>
    <scope>NUCLEOTIDE SEQUENCE [LARGE SCALE GENOMIC DNA]</scope>
    <source>
        <strain evidence="2 3">HUAS 3</strain>
    </source>
</reference>
<accession>A0ABY7ZQ23</accession>
<dbReference type="Proteomes" id="UP001219605">
    <property type="component" value="Chromosome"/>
</dbReference>
<gene>
    <name evidence="2" type="ORF">PVK37_26925</name>
</gene>
<evidence type="ECO:0000313" key="3">
    <source>
        <dbReference type="Proteomes" id="UP001219605"/>
    </source>
</evidence>
<feature type="domain" description="DUF306" evidence="1">
    <location>
        <begin position="156"/>
        <end position="238"/>
    </location>
</feature>
<dbReference type="InterPro" id="IPR005184">
    <property type="entry name" value="DUF306_Meta_HslJ"/>
</dbReference>
<keyword evidence="3" id="KW-1185">Reference proteome</keyword>
<evidence type="ECO:0000313" key="2">
    <source>
        <dbReference type="EMBL" id="WDZ84059.1"/>
    </source>
</evidence>
<dbReference type="Gene3D" id="2.40.128.270">
    <property type="match status" value="1"/>
</dbReference>
<sequence length="245" mass="25738">MWTIAGLADPGGGESLHLSPFELYLVGSRCGTLGGAWRADTDGVFLASVDSASSDVVEGTPGCARASQETPGWLRRVTAYRFDGNGLPVLLDDLAQPVARLVPGTTATAWPDLAPFVLEPPMVTDESRRSFAPAVPLPAALTPVDPQRLAGRWVPTRGHRGAYLEFTADGGWRGSDGCNDQNGRWITADGGTLLATAGAVTLAACAARVPVGYWLWEGRRAGFDGDTLVLLDGRGTETGRLHPVG</sequence>
<dbReference type="EMBL" id="CP118615">
    <property type="protein sequence ID" value="WDZ84059.1"/>
    <property type="molecule type" value="Genomic_DNA"/>
</dbReference>
<dbReference type="InterPro" id="IPR038670">
    <property type="entry name" value="HslJ-like_sf"/>
</dbReference>
<organism evidence="2 3">
    <name type="scientific">Micromonospora cathayae</name>
    <dbReference type="NCBI Taxonomy" id="3028804"/>
    <lineage>
        <taxon>Bacteria</taxon>
        <taxon>Bacillati</taxon>
        <taxon>Actinomycetota</taxon>
        <taxon>Actinomycetes</taxon>
        <taxon>Micromonosporales</taxon>
        <taxon>Micromonosporaceae</taxon>
        <taxon>Micromonospora</taxon>
    </lineage>
</organism>
<proteinExistence type="predicted"/>
<evidence type="ECO:0000259" key="1">
    <source>
        <dbReference type="Pfam" id="PF03724"/>
    </source>
</evidence>
<name>A0ABY7ZQ23_9ACTN</name>
<protein>
    <submittedName>
        <fullName evidence="2">META domain-containing protein</fullName>
    </submittedName>
</protein>
<dbReference type="Pfam" id="PF03724">
    <property type="entry name" value="META"/>
    <property type="match status" value="1"/>
</dbReference>
<dbReference type="RefSeq" id="WP_275030618.1">
    <property type="nucleotide sequence ID" value="NZ_CP118615.1"/>
</dbReference>